<dbReference type="InterPro" id="IPR015424">
    <property type="entry name" value="PyrdxlP-dep_Trfase"/>
</dbReference>
<accession>A0ABM0GR48</accession>
<feature type="domain" description="Aminotransferase class V" evidence="3">
    <location>
        <begin position="119"/>
        <end position="286"/>
    </location>
</feature>
<protein>
    <submittedName>
        <fullName evidence="5">Uncharacterized aminotransferase C660.12c-like</fullName>
    </submittedName>
</protein>
<organism evidence="4 5">
    <name type="scientific">Saccoglossus kowalevskii</name>
    <name type="common">Acorn worm</name>
    <dbReference type="NCBI Taxonomy" id="10224"/>
    <lineage>
        <taxon>Eukaryota</taxon>
        <taxon>Metazoa</taxon>
        <taxon>Hemichordata</taxon>
        <taxon>Enteropneusta</taxon>
        <taxon>Harrimaniidae</taxon>
        <taxon>Saccoglossus</taxon>
    </lineage>
</organism>
<dbReference type="Gene3D" id="3.90.1150.10">
    <property type="entry name" value="Aspartate Aminotransferase, domain 1"/>
    <property type="match status" value="1"/>
</dbReference>
<evidence type="ECO:0000259" key="3">
    <source>
        <dbReference type="Pfam" id="PF00266"/>
    </source>
</evidence>
<name>A0ABM0GR48_SACKO</name>
<dbReference type="RefSeq" id="XP_002735488.2">
    <property type="nucleotide sequence ID" value="XM_002735442.2"/>
</dbReference>
<dbReference type="Proteomes" id="UP000694865">
    <property type="component" value="Unplaced"/>
</dbReference>
<dbReference type="InterPro" id="IPR000192">
    <property type="entry name" value="Aminotrans_V_dom"/>
</dbReference>
<reference evidence="5" key="1">
    <citation type="submission" date="2025-08" db="UniProtKB">
        <authorList>
            <consortium name="RefSeq"/>
        </authorList>
    </citation>
    <scope>IDENTIFICATION</scope>
    <source>
        <tissue evidence="5">Testes</tissue>
    </source>
</reference>
<dbReference type="InterPro" id="IPR015421">
    <property type="entry name" value="PyrdxlP-dep_Trfase_major"/>
</dbReference>
<dbReference type="GeneID" id="100366607"/>
<dbReference type="Pfam" id="PF00266">
    <property type="entry name" value="Aminotran_5"/>
    <property type="match status" value="1"/>
</dbReference>
<dbReference type="SUPFAM" id="SSF53383">
    <property type="entry name" value="PLP-dependent transferases"/>
    <property type="match status" value="1"/>
</dbReference>
<dbReference type="InterPro" id="IPR015422">
    <property type="entry name" value="PyrdxlP-dep_Trfase_small"/>
</dbReference>
<keyword evidence="2" id="KW-0812">Transmembrane</keyword>
<keyword evidence="2" id="KW-1133">Transmembrane helix</keyword>
<evidence type="ECO:0000256" key="1">
    <source>
        <dbReference type="ARBA" id="ARBA00022898"/>
    </source>
</evidence>
<keyword evidence="2" id="KW-0472">Membrane</keyword>
<feature type="transmembrane region" description="Helical" evidence="2">
    <location>
        <begin position="6"/>
        <end position="27"/>
    </location>
</feature>
<evidence type="ECO:0000313" key="4">
    <source>
        <dbReference type="Proteomes" id="UP000694865"/>
    </source>
</evidence>
<keyword evidence="4" id="KW-1185">Reference proteome</keyword>
<dbReference type="Gene3D" id="3.40.640.10">
    <property type="entry name" value="Type I PLP-dependent aspartate aminotransferase-like (Major domain)"/>
    <property type="match status" value="1"/>
</dbReference>
<evidence type="ECO:0000256" key="2">
    <source>
        <dbReference type="SAM" id="Phobius"/>
    </source>
</evidence>
<dbReference type="PANTHER" id="PTHR43092">
    <property type="entry name" value="L-CYSTEINE DESULFHYDRASE"/>
    <property type="match status" value="1"/>
</dbReference>
<sequence>MATRPIMVTIAVTSAIGVMGYLALWLLRKPKKGKPRFGQEIRDEEFLLSDDVFNCNHGSYGAVPNQVFRVRQGFLKEAESRPDEFMKLKSPIYYEEALLKTTVVKLEIKLPIRSKEEIMQQYSDALEDNPSVKVAVVDHITSSSAMVMPIKELIEVCKSKDVQVVIDGAQAIGQLQFNLGELGADYYIGNLHKWMFGVRGSAILWVHPKHYKSIKPLITGHNYQQSLFNQFFNQGTRDSSAYFCAPAAIKFFEEIGGFDEITKYNTELLHWAMELLKESWKTESFPIPDNMRAPFMGIVALPETKKGPIMNTDARSIPQLVKIIYEKYKVYVVIVYHQERLWCRVSTHVHNTKRDYLKLRDAVLDMLNKC</sequence>
<dbReference type="PANTHER" id="PTHR43092:SF4">
    <property type="entry name" value="AMINOTRANSFERASE CLASS V DOMAIN-CONTAINING PROTEIN"/>
    <property type="match status" value="1"/>
</dbReference>
<evidence type="ECO:0000313" key="5">
    <source>
        <dbReference type="RefSeq" id="XP_002735488.2"/>
    </source>
</evidence>
<proteinExistence type="predicted"/>
<keyword evidence="1" id="KW-0663">Pyridoxal phosphate</keyword>
<gene>
    <name evidence="5" type="primary">LOC100366607</name>
</gene>